<protein>
    <recommendedName>
        <fullName evidence="7">Formate-dependent phosphoribosylglycinamide formyltransferase</fullName>
        <ecNumber evidence="7">6.3.1.21</ecNumber>
    </recommendedName>
    <alternativeName>
        <fullName evidence="7">5'-phosphoribosylglycinamide transformylase 2</fullName>
    </alternativeName>
    <alternativeName>
        <fullName evidence="7">Formate-dependent GAR transformylase</fullName>
    </alternativeName>
    <alternativeName>
        <fullName evidence="7">GAR transformylase 2</fullName>
        <shortName evidence="7">GART 2</shortName>
    </alternativeName>
    <alternativeName>
        <fullName evidence="7">Non-folate glycinamide ribonucleotide transformylase</fullName>
    </alternativeName>
    <alternativeName>
        <fullName evidence="7">Phosphoribosylglycinamide formyltransferase 2</fullName>
    </alternativeName>
</protein>
<feature type="binding site" evidence="7">
    <location>
        <position position="364"/>
    </location>
    <ligand>
        <name>N(1)-(5-phospho-beta-D-ribosyl)glycinamide</name>
        <dbReference type="ChEBI" id="CHEBI:143788"/>
    </ligand>
</feature>
<proteinExistence type="inferred from homology"/>
<feature type="binding site" evidence="7">
    <location>
        <position position="115"/>
    </location>
    <ligand>
        <name>ATP</name>
        <dbReference type="ChEBI" id="CHEBI:30616"/>
    </ligand>
</feature>
<feature type="binding site" evidence="7">
    <location>
        <position position="83"/>
    </location>
    <ligand>
        <name>N(1)-(5-phospho-beta-D-ribosyl)glycinamide</name>
        <dbReference type="ChEBI" id="CHEBI:143788"/>
    </ligand>
</feature>
<sequence length="403" mass="44564">MRNSLGTAWTSTANKALLLGSGELGKEVVIELQRLGVETIAVDRYDRAPAMHVAHKRYTINMLDYNQVVDVVRREHPDAVIPEVEAINLEALEDLEKEGYRIIPNAKAVGITMNRIRLRRFAAEQVGVPTTKYAFATNEDEAAEACAKVGFPCLIKPEMSSSGHGHTLARSEEEARKGFVEAIKHARGRSETVIVEEFVEIETELTALTYRHETGNGIETVPLIPVEHKRPKGIYYYYESWHPTTTPEEVTKKAQEIAKKVVEALGGVGIFGVEIIVTKDGRVLFSEVSPRPHDTGLVTLASLEQSEFAIHARAVMGLPVPEPKLVTPAATHVILAEEELEAPCIEGIGEALSVPHVQIRWFGKPRSYKERRMGLVIATGESVEEALKRAREAAGKVRVVKCR</sequence>
<evidence type="ECO:0000256" key="1">
    <source>
        <dbReference type="ARBA" id="ARBA00022598"/>
    </source>
</evidence>
<dbReference type="AlphaFoldDB" id="A0A977K975"/>
<feature type="binding site" evidence="7">
    <location>
        <begin position="371"/>
        <end position="372"/>
    </location>
    <ligand>
        <name>N(1)-(5-phospho-beta-D-ribosyl)glycinamide</name>
        <dbReference type="ChEBI" id="CHEBI:143788"/>
    </ligand>
</feature>
<feature type="binding site" evidence="7">
    <location>
        <position position="287"/>
    </location>
    <ligand>
        <name>Mg(2+)</name>
        <dbReference type="ChEBI" id="CHEBI:18420"/>
    </ligand>
</feature>
<evidence type="ECO:0000313" key="9">
    <source>
        <dbReference type="EMBL" id="UXD21294.1"/>
    </source>
</evidence>
<comment type="subunit">
    <text evidence="7">Homodimer.</text>
</comment>
<evidence type="ECO:0000256" key="6">
    <source>
        <dbReference type="ARBA" id="ARBA00022842"/>
    </source>
</evidence>
<dbReference type="EC" id="6.3.1.21" evidence="7"/>
<accession>A0A977K975</accession>
<feature type="domain" description="ATP-grasp" evidence="8">
    <location>
        <begin position="120"/>
        <end position="316"/>
    </location>
</feature>
<evidence type="ECO:0000256" key="5">
    <source>
        <dbReference type="ARBA" id="ARBA00022840"/>
    </source>
</evidence>
<dbReference type="EMBL" id="CP006868">
    <property type="protein sequence ID" value="UXD21294.1"/>
    <property type="molecule type" value="Genomic_DNA"/>
</dbReference>
<keyword evidence="10" id="KW-1185">Reference proteome</keyword>
<dbReference type="InterPro" id="IPR003135">
    <property type="entry name" value="ATP-grasp_carboxylate-amine"/>
</dbReference>
<dbReference type="KEGG" id="ipc:IPA_02470"/>
<dbReference type="Gene3D" id="3.30.470.20">
    <property type="entry name" value="ATP-grasp fold, B domain"/>
    <property type="match status" value="1"/>
</dbReference>
<feature type="binding site" evidence="7">
    <location>
        <position position="274"/>
    </location>
    <ligand>
        <name>Mg(2+)</name>
        <dbReference type="ChEBI" id="CHEBI:18420"/>
    </ligand>
</feature>
<gene>
    <name evidence="7 9" type="primary">purT</name>
    <name evidence="9" type="ORF">IPA_02470</name>
</gene>
<dbReference type="Proteomes" id="UP001063698">
    <property type="component" value="Chromosome"/>
</dbReference>
<keyword evidence="1 7" id="KW-0436">Ligase</keyword>
<dbReference type="GO" id="GO:0005524">
    <property type="term" value="F:ATP binding"/>
    <property type="evidence" value="ECO:0007669"/>
    <property type="project" value="UniProtKB-UniRule"/>
</dbReference>
<dbReference type="InterPro" id="IPR048740">
    <property type="entry name" value="PurT_C"/>
</dbReference>
<dbReference type="GO" id="GO:0006189">
    <property type="term" value="P:'de novo' IMP biosynthetic process"/>
    <property type="evidence" value="ECO:0007669"/>
    <property type="project" value="UniProtKB-UniRule"/>
</dbReference>
<dbReference type="NCBIfam" id="NF006766">
    <property type="entry name" value="PRK09288.1"/>
    <property type="match status" value="1"/>
</dbReference>
<evidence type="ECO:0000256" key="2">
    <source>
        <dbReference type="ARBA" id="ARBA00022723"/>
    </source>
</evidence>
<organism evidence="9 10">
    <name type="scientific">Ignicoccus pacificus DSM 13166</name>
    <dbReference type="NCBI Taxonomy" id="940294"/>
    <lineage>
        <taxon>Archaea</taxon>
        <taxon>Thermoproteota</taxon>
        <taxon>Thermoprotei</taxon>
        <taxon>Desulfurococcales</taxon>
        <taxon>Desulfurococcaceae</taxon>
        <taxon>Ignicoccus</taxon>
    </lineage>
</organism>
<dbReference type="GO" id="GO:0004644">
    <property type="term" value="F:phosphoribosylglycinamide formyltransferase activity"/>
    <property type="evidence" value="ECO:0007669"/>
    <property type="project" value="InterPro"/>
</dbReference>
<evidence type="ECO:0000259" key="8">
    <source>
        <dbReference type="PROSITE" id="PS50975"/>
    </source>
</evidence>
<dbReference type="GO" id="GO:0000287">
    <property type="term" value="F:magnesium ion binding"/>
    <property type="evidence" value="ECO:0007669"/>
    <property type="project" value="InterPro"/>
</dbReference>
<dbReference type="SMART" id="SM01209">
    <property type="entry name" value="GARS_A"/>
    <property type="match status" value="1"/>
</dbReference>
<dbReference type="Pfam" id="PF21244">
    <property type="entry name" value="PurT_C"/>
    <property type="match status" value="1"/>
</dbReference>
<keyword evidence="4 7" id="KW-0658">Purine biosynthesis</keyword>
<keyword evidence="6 7" id="KW-0460">Magnesium</keyword>
<dbReference type="InterPro" id="IPR054350">
    <property type="entry name" value="PurT/PurK_preATP-grasp"/>
</dbReference>
<feature type="binding site" evidence="7">
    <location>
        <position position="156"/>
    </location>
    <ligand>
        <name>ATP</name>
        <dbReference type="ChEBI" id="CHEBI:30616"/>
    </ligand>
</feature>
<dbReference type="Gene3D" id="3.30.1490.20">
    <property type="entry name" value="ATP-grasp fold, A domain"/>
    <property type="match status" value="1"/>
</dbReference>
<comment type="similarity">
    <text evidence="7">Belongs to the PurK/PurT family.</text>
</comment>
<keyword evidence="2 7" id="KW-0479">Metal-binding</keyword>
<evidence type="ECO:0000256" key="3">
    <source>
        <dbReference type="ARBA" id="ARBA00022741"/>
    </source>
</evidence>
<dbReference type="PANTHER" id="PTHR43055:SF1">
    <property type="entry name" value="FORMATE-DEPENDENT PHOSPHORIBOSYLGLYCINAMIDE FORMYLTRANSFERASE"/>
    <property type="match status" value="1"/>
</dbReference>
<comment type="catalytic activity">
    <reaction evidence="7">
        <text>N(1)-(5-phospho-beta-D-ribosyl)glycinamide + formate + ATP = N(2)-formyl-N(1)-(5-phospho-beta-D-ribosyl)glycinamide + ADP + phosphate + H(+)</text>
        <dbReference type="Rhea" id="RHEA:24829"/>
        <dbReference type="ChEBI" id="CHEBI:15378"/>
        <dbReference type="ChEBI" id="CHEBI:15740"/>
        <dbReference type="ChEBI" id="CHEBI:30616"/>
        <dbReference type="ChEBI" id="CHEBI:43474"/>
        <dbReference type="ChEBI" id="CHEBI:143788"/>
        <dbReference type="ChEBI" id="CHEBI:147286"/>
        <dbReference type="ChEBI" id="CHEBI:456216"/>
        <dbReference type="EC" id="6.3.1.21"/>
    </reaction>
</comment>
<dbReference type="InterPro" id="IPR011761">
    <property type="entry name" value="ATP-grasp"/>
</dbReference>
<evidence type="ECO:0000256" key="4">
    <source>
        <dbReference type="ARBA" id="ARBA00022755"/>
    </source>
</evidence>
<dbReference type="GO" id="GO:0005829">
    <property type="term" value="C:cytosol"/>
    <property type="evidence" value="ECO:0007669"/>
    <property type="project" value="TreeGrafter"/>
</dbReference>
<dbReference type="PROSITE" id="PS50975">
    <property type="entry name" value="ATP_GRASP"/>
    <property type="match status" value="1"/>
</dbReference>
<comment type="caution">
    <text evidence="7">Lacks conserved residue(s) required for the propagation of feature annotation.</text>
</comment>
<dbReference type="SUPFAM" id="SSF56059">
    <property type="entry name" value="Glutathione synthetase ATP-binding domain-like"/>
    <property type="match status" value="1"/>
</dbReference>
<dbReference type="Pfam" id="PF02222">
    <property type="entry name" value="ATP-grasp"/>
    <property type="match status" value="1"/>
</dbReference>
<dbReference type="InterPro" id="IPR013815">
    <property type="entry name" value="ATP_grasp_subdomain_1"/>
</dbReference>
<comment type="pathway">
    <text evidence="7">Purine metabolism; IMP biosynthesis via de novo pathway; N(2)-formyl-N(1)-(5-phospho-D-ribosyl)glycinamide from N(1)-(5-phospho-D-ribosyl)glycinamide (formate route): step 1/1.</text>
</comment>
<keyword evidence="3 7" id="KW-0547">Nucleotide-binding</keyword>
<feature type="binding site" evidence="7">
    <location>
        <position position="204"/>
    </location>
    <ligand>
        <name>ATP</name>
        <dbReference type="ChEBI" id="CHEBI:30616"/>
    </ligand>
</feature>
<feature type="binding site" evidence="7">
    <location>
        <position position="294"/>
    </location>
    <ligand>
        <name>N(1)-(5-phospho-beta-D-ribosyl)glycinamide</name>
        <dbReference type="ChEBI" id="CHEBI:143788"/>
    </ligand>
</feature>
<evidence type="ECO:0000256" key="7">
    <source>
        <dbReference type="HAMAP-Rule" id="MF_01643"/>
    </source>
</evidence>
<dbReference type="InterPro" id="IPR016185">
    <property type="entry name" value="PreATP-grasp_dom_sf"/>
</dbReference>
<dbReference type="HAMAP" id="MF_01643">
    <property type="entry name" value="PurT"/>
    <property type="match status" value="1"/>
</dbReference>
<name>A0A977K975_9CREN</name>
<evidence type="ECO:0000313" key="10">
    <source>
        <dbReference type="Proteomes" id="UP001063698"/>
    </source>
</evidence>
<dbReference type="InterPro" id="IPR005862">
    <property type="entry name" value="PurT"/>
</dbReference>
<comment type="function">
    <text evidence="7">Involved in the de novo purine biosynthesis. Catalyzes the transfer of formate to 5-phospho-ribosyl-glycinamide (GAR), producing 5-phospho-ribosyl-N-formylglycinamide (FGAR). Formate is provided by PurU via hydrolysis of 10-formyl-tetrahydrofolate.</text>
</comment>
<reference evidence="9" key="1">
    <citation type="submission" date="2013-11" db="EMBL/GenBank/DDBJ databases">
        <title>Comparative genomics of Ignicoccus.</title>
        <authorList>
            <person name="Podar M."/>
        </authorList>
    </citation>
    <scope>NUCLEOTIDE SEQUENCE</scope>
    <source>
        <strain evidence="9">DSM 13166</strain>
    </source>
</reference>
<dbReference type="PANTHER" id="PTHR43055">
    <property type="entry name" value="FORMATE-DEPENDENT PHOSPHORIBOSYLGLYCINAMIDE FORMYLTRANSFERASE"/>
    <property type="match status" value="1"/>
</dbReference>
<dbReference type="Gene3D" id="3.40.50.20">
    <property type="match status" value="1"/>
</dbReference>
<dbReference type="SUPFAM" id="SSF52440">
    <property type="entry name" value="PreATP-grasp domain"/>
    <property type="match status" value="1"/>
</dbReference>
<feature type="binding site" evidence="7">
    <location>
        <begin position="23"/>
        <end position="24"/>
    </location>
    <ligand>
        <name>N(1)-(5-phospho-beta-D-ribosyl)glycinamide</name>
        <dbReference type="ChEBI" id="CHEBI:143788"/>
    </ligand>
</feature>
<feature type="binding site" evidence="7">
    <location>
        <begin position="196"/>
        <end position="199"/>
    </location>
    <ligand>
        <name>ATP</name>
        <dbReference type="ChEBI" id="CHEBI:30616"/>
    </ligand>
</feature>
<keyword evidence="5 7" id="KW-0067">ATP-binding</keyword>
<dbReference type="GO" id="GO:0043815">
    <property type="term" value="F:phosphoribosylglycinamide formyltransferase 2 activity"/>
    <property type="evidence" value="ECO:0007669"/>
    <property type="project" value="UniProtKB-UniRule"/>
</dbReference>
<dbReference type="Pfam" id="PF22660">
    <property type="entry name" value="RS_preATP-grasp-like"/>
    <property type="match status" value="1"/>
</dbReference>